<dbReference type="CDD" id="cd00037">
    <property type="entry name" value="CLECT"/>
    <property type="match status" value="1"/>
</dbReference>
<keyword evidence="1" id="KW-0732">Signal</keyword>
<dbReference type="AlphaFoldDB" id="A0A8W8HZ18"/>
<dbReference type="SMART" id="SM00034">
    <property type="entry name" value="CLECT"/>
    <property type="match status" value="1"/>
</dbReference>
<name>A0A8W8HZ18_MAGGI</name>
<reference evidence="3" key="1">
    <citation type="submission" date="2022-08" db="UniProtKB">
        <authorList>
            <consortium name="EnsemblMetazoa"/>
        </authorList>
    </citation>
    <scope>IDENTIFICATION</scope>
    <source>
        <strain evidence="3">05x7-T-G4-1.051#20</strain>
    </source>
</reference>
<dbReference type="OMA" id="FVWEPYG"/>
<dbReference type="EnsemblMetazoa" id="G11745.1">
    <property type="protein sequence ID" value="G11745.1:cds"/>
    <property type="gene ID" value="G11745"/>
</dbReference>
<sequence>MSQQCLQILGLCFAVTVAWCCPYGWIKHGPACYHLGPEEESWFDGMKMCQIHGSVLASVENQEEHNFIVSLMRNTHKSIVWLGGSDWNVEGSFVWEPYGDQITYTNFSPGEPNDYKNSEDCLLIDGSSHKNSTFTWDDRNCQDSHFYVCKQMDDITGNLIG</sequence>
<feature type="chain" id="PRO_5036495821" description="C-type lectin domain-containing protein" evidence="1">
    <location>
        <begin position="21"/>
        <end position="161"/>
    </location>
</feature>
<proteinExistence type="predicted"/>
<evidence type="ECO:0000313" key="4">
    <source>
        <dbReference type="Proteomes" id="UP000005408"/>
    </source>
</evidence>
<dbReference type="PROSITE" id="PS50041">
    <property type="entry name" value="C_TYPE_LECTIN_2"/>
    <property type="match status" value="1"/>
</dbReference>
<feature type="domain" description="C-type lectin" evidence="2">
    <location>
        <begin position="28"/>
        <end position="150"/>
    </location>
</feature>
<protein>
    <recommendedName>
        <fullName evidence="2">C-type lectin domain-containing protein</fullName>
    </recommendedName>
</protein>
<dbReference type="OrthoDB" id="6090026at2759"/>
<dbReference type="Gene3D" id="3.10.100.10">
    <property type="entry name" value="Mannose-Binding Protein A, subunit A"/>
    <property type="match status" value="1"/>
</dbReference>
<dbReference type="Proteomes" id="UP000005408">
    <property type="component" value="Unassembled WGS sequence"/>
</dbReference>
<organism evidence="3 4">
    <name type="scientific">Magallana gigas</name>
    <name type="common">Pacific oyster</name>
    <name type="synonym">Crassostrea gigas</name>
    <dbReference type="NCBI Taxonomy" id="29159"/>
    <lineage>
        <taxon>Eukaryota</taxon>
        <taxon>Metazoa</taxon>
        <taxon>Spiralia</taxon>
        <taxon>Lophotrochozoa</taxon>
        <taxon>Mollusca</taxon>
        <taxon>Bivalvia</taxon>
        <taxon>Autobranchia</taxon>
        <taxon>Pteriomorphia</taxon>
        <taxon>Ostreida</taxon>
        <taxon>Ostreoidea</taxon>
        <taxon>Ostreidae</taxon>
        <taxon>Magallana</taxon>
    </lineage>
</organism>
<dbReference type="InterPro" id="IPR016187">
    <property type="entry name" value="CTDL_fold"/>
</dbReference>
<keyword evidence="4" id="KW-1185">Reference proteome</keyword>
<dbReference type="InterPro" id="IPR001304">
    <property type="entry name" value="C-type_lectin-like"/>
</dbReference>
<evidence type="ECO:0000313" key="3">
    <source>
        <dbReference type="EnsemblMetazoa" id="G11745.1:cds"/>
    </source>
</evidence>
<feature type="signal peptide" evidence="1">
    <location>
        <begin position="1"/>
        <end position="20"/>
    </location>
</feature>
<evidence type="ECO:0000256" key="1">
    <source>
        <dbReference type="SAM" id="SignalP"/>
    </source>
</evidence>
<evidence type="ECO:0000259" key="2">
    <source>
        <dbReference type="PROSITE" id="PS50041"/>
    </source>
</evidence>
<dbReference type="InterPro" id="IPR016186">
    <property type="entry name" value="C-type_lectin-like/link_sf"/>
</dbReference>
<accession>A0A8W8HZ18</accession>
<dbReference type="PANTHER" id="PTHR22803">
    <property type="entry name" value="MANNOSE, PHOSPHOLIPASE, LECTIN RECEPTOR RELATED"/>
    <property type="match status" value="1"/>
</dbReference>
<dbReference type="InterPro" id="IPR050111">
    <property type="entry name" value="C-type_lectin/snaclec_domain"/>
</dbReference>
<dbReference type="SUPFAM" id="SSF56436">
    <property type="entry name" value="C-type lectin-like"/>
    <property type="match status" value="1"/>
</dbReference>
<dbReference type="Pfam" id="PF00059">
    <property type="entry name" value="Lectin_C"/>
    <property type="match status" value="1"/>
</dbReference>